<evidence type="ECO:0000313" key="3">
    <source>
        <dbReference type="Proteomes" id="UP001457282"/>
    </source>
</evidence>
<dbReference type="Proteomes" id="UP001457282">
    <property type="component" value="Unassembled WGS sequence"/>
</dbReference>
<gene>
    <name evidence="2" type="ORF">M0R45_027017</name>
</gene>
<organism evidence="2 3">
    <name type="scientific">Rubus argutus</name>
    <name type="common">Southern blackberry</name>
    <dbReference type="NCBI Taxonomy" id="59490"/>
    <lineage>
        <taxon>Eukaryota</taxon>
        <taxon>Viridiplantae</taxon>
        <taxon>Streptophyta</taxon>
        <taxon>Embryophyta</taxon>
        <taxon>Tracheophyta</taxon>
        <taxon>Spermatophyta</taxon>
        <taxon>Magnoliopsida</taxon>
        <taxon>eudicotyledons</taxon>
        <taxon>Gunneridae</taxon>
        <taxon>Pentapetalae</taxon>
        <taxon>rosids</taxon>
        <taxon>fabids</taxon>
        <taxon>Rosales</taxon>
        <taxon>Rosaceae</taxon>
        <taxon>Rosoideae</taxon>
        <taxon>Rosoideae incertae sedis</taxon>
        <taxon>Rubus</taxon>
    </lineage>
</organism>
<name>A0AAW1X1S8_RUBAR</name>
<keyword evidence="3" id="KW-1185">Reference proteome</keyword>
<reference evidence="2 3" key="1">
    <citation type="journal article" date="2023" name="G3 (Bethesda)">
        <title>A chromosome-length genome assembly and annotation of blackberry (Rubus argutus, cv. 'Hillquist').</title>
        <authorList>
            <person name="Bruna T."/>
            <person name="Aryal R."/>
            <person name="Dudchenko O."/>
            <person name="Sargent D.J."/>
            <person name="Mead D."/>
            <person name="Buti M."/>
            <person name="Cavallini A."/>
            <person name="Hytonen T."/>
            <person name="Andres J."/>
            <person name="Pham M."/>
            <person name="Weisz D."/>
            <person name="Mascagni F."/>
            <person name="Usai G."/>
            <person name="Natali L."/>
            <person name="Bassil N."/>
            <person name="Fernandez G.E."/>
            <person name="Lomsadze A."/>
            <person name="Armour M."/>
            <person name="Olukolu B."/>
            <person name="Poorten T."/>
            <person name="Britton C."/>
            <person name="Davik J."/>
            <person name="Ashrafi H."/>
            <person name="Aiden E.L."/>
            <person name="Borodovsky M."/>
            <person name="Worthington M."/>
        </authorList>
    </citation>
    <scope>NUCLEOTIDE SEQUENCE [LARGE SCALE GENOMIC DNA]</scope>
    <source>
        <strain evidence="2">PI 553951</strain>
    </source>
</reference>
<evidence type="ECO:0000313" key="2">
    <source>
        <dbReference type="EMBL" id="KAK9929951.1"/>
    </source>
</evidence>
<evidence type="ECO:0000256" key="1">
    <source>
        <dbReference type="SAM" id="MobiDB-lite"/>
    </source>
</evidence>
<feature type="region of interest" description="Disordered" evidence="1">
    <location>
        <begin position="185"/>
        <end position="206"/>
    </location>
</feature>
<sequence>METCKHISCHHHRVLQSHNQSSFSLCSIKATTFASPCLCFNQHSQQPQTIIIIANFINHRHEPSLPSPRLHHLHRAHGSLPSPQTISITKFKFTCKQKTQTHRDHHLHKYQPPSLIEAAVSSAVPLGAQIIKCPASSFPHRSPLHQTPPRLSSLDQRRRRPTKSTAPCQTLAVAVCLEPDAPKSAVSLTDRRRNSQPSSPQSSLLPLSHCRRCSQLTVQSISATPPSLLPAPSLISNEAAAPHLPLSVNERRGEEIKKKQREIKTMSMVCTGSKRKEKNKLLRAKIGRPEL</sequence>
<feature type="region of interest" description="Disordered" evidence="1">
    <location>
        <begin position="137"/>
        <end position="165"/>
    </location>
</feature>
<accession>A0AAW1X1S8</accession>
<proteinExistence type="predicted"/>
<feature type="compositionally biased region" description="Low complexity" evidence="1">
    <location>
        <begin position="195"/>
        <end position="206"/>
    </location>
</feature>
<comment type="caution">
    <text evidence="2">The sequence shown here is derived from an EMBL/GenBank/DDBJ whole genome shotgun (WGS) entry which is preliminary data.</text>
</comment>
<dbReference type="EMBL" id="JBEDUW010000005">
    <property type="protein sequence ID" value="KAK9929951.1"/>
    <property type="molecule type" value="Genomic_DNA"/>
</dbReference>
<protein>
    <submittedName>
        <fullName evidence="2">Uncharacterized protein</fullName>
    </submittedName>
</protein>
<dbReference type="AlphaFoldDB" id="A0AAW1X1S8"/>